<dbReference type="GO" id="GO:0008195">
    <property type="term" value="F:phosphatidate phosphatase activity"/>
    <property type="evidence" value="ECO:0007669"/>
    <property type="project" value="TreeGrafter"/>
</dbReference>
<keyword evidence="5 6" id="KW-0472">Membrane</keyword>
<feature type="transmembrane region" description="Helical" evidence="6">
    <location>
        <begin position="150"/>
        <end position="168"/>
    </location>
</feature>
<dbReference type="Proteomes" id="UP001107558">
    <property type="component" value="Chromosome 3"/>
</dbReference>
<name>A0A9J6BY68_POLVA</name>
<keyword evidence="4 6" id="KW-1133">Transmembrane helix</keyword>
<keyword evidence="3 6" id="KW-0812">Transmembrane</keyword>
<dbReference type="EMBL" id="JADBJN010000003">
    <property type="protein sequence ID" value="KAG5674158.1"/>
    <property type="molecule type" value="Genomic_DNA"/>
</dbReference>
<dbReference type="AlphaFoldDB" id="A0A9J6BY68"/>
<reference evidence="8" key="1">
    <citation type="submission" date="2021-03" db="EMBL/GenBank/DDBJ databases">
        <title>Chromosome level genome of the anhydrobiotic midge Polypedilum vanderplanki.</title>
        <authorList>
            <person name="Yoshida Y."/>
            <person name="Kikawada T."/>
            <person name="Gusev O."/>
        </authorList>
    </citation>
    <scope>NUCLEOTIDE SEQUENCE</scope>
    <source>
        <strain evidence="8">NIAS01</strain>
        <tissue evidence="8">Whole body or cell culture</tissue>
    </source>
</reference>
<dbReference type="SUPFAM" id="SSF48317">
    <property type="entry name" value="Acid phosphatase/Vanadium-dependent haloperoxidase"/>
    <property type="match status" value="1"/>
</dbReference>
<dbReference type="GO" id="GO:0016020">
    <property type="term" value="C:membrane"/>
    <property type="evidence" value="ECO:0007669"/>
    <property type="project" value="UniProtKB-SubCell"/>
</dbReference>
<dbReference type="PANTHER" id="PTHR10165:SF35">
    <property type="entry name" value="RE23632P"/>
    <property type="match status" value="1"/>
</dbReference>
<evidence type="ECO:0000256" key="1">
    <source>
        <dbReference type="ARBA" id="ARBA00004141"/>
    </source>
</evidence>
<evidence type="ECO:0000313" key="9">
    <source>
        <dbReference type="Proteomes" id="UP001107558"/>
    </source>
</evidence>
<dbReference type="Pfam" id="PF01569">
    <property type="entry name" value="PAP2"/>
    <property type="match status" value="1"/>
</dbReference>
<dbReference type="InterPro" id="IPR000326">
    <property type="entry name" value="PAP2/HPO"/>
</dbReference>
<dbReference type="OrthoDB" id="10030083at2759"/>
<feature type="transmembrane region" description="Helical" evidence="6">
    <location>
        <begin position="212"/>
        <end position="231"/>
    </location>
</feature>
<gene>
    <name evidence="8" type="ORF">PVAND_004142</name>
</gene>
<protein>
    <recommendedName>
        <fullName evidence="7">Phosphatidic acid phosphatase type 2/haloperoxidase domain-containing protein</fullName>
    </recommendedName>
</protein>
<dbReference type="CDD" id="cd03390">
    <property type="entry name" value="PAP2_containing_1_like"/>
    <property type="match status" value="1"/>
</dbReference>
<evidence type="ECO:0000256" key="6">
    <source>
        <dbReference type="SAM" id="Phobius"/>
    </source>
</evidence>
<evidence type="ECO:0000256" key="3">
    <source>
        <dbReference type="ARBA" id="ARBA00022692"/>
    </source>
</evidence>
<feature type="domain" description="Phosphatidic acid phosphatase type 2/haloperoxidase" evidence="7">
    <location>
        <begin position="89"/>
        <end position="227"/>
    </location>
</feature>
<dbReference type="InterPro" id="IPR036938">
    <property type="entry name" value="PAP2/HPO_sf"/>
</dbReference>
<evidence type="ECO:0000256" key="2">
    <source>
        <dbReference type="ARBA" id="ARBA00008816"/>
    </source>
</evidence>
<evidence type="ECO:0000256" key="4">
    <source>
        <dbReference type="ARBA" id="ARBA00022989"/>
    </source>
</evidence>
<evidence type="ECO:0000256" key="5">
    <source>
        <dbReference type="ARBA" id="ARBA00023136"/>
    </source>
</evidence>
<feature type="transmembrane region" description="Helical" evidence="6">
    <location>
        <begin position="59"/>
        <end position="78"/>
    </location>
</feature>
<organism evidence="8 9">
    <name type="scientific">Polypedilum vanderplanki</name>
    <name type="common">Sleeping chironomid midge</name>
    <dbReference type="NCBI Taxonomy" id="319348"/>
    <lineage>
        <taxon>Eukaryota</taxon>
        <taxon>Metazoa</taxon>
        <taxon>Ecdysozoa</taxon>
        <taxon>Arthropoda</taxon>
        <taxon>Hexapoda</taxon>
        <taxon>Insecta</taxon>
        <taxon>Pterygota</taxon>
        <taxon>Neoptera</taxon>
        <taxon>Endopterygota</taxon>
        <taxon>Diptera</taxon>
        <taxon>Nematocera</taxon>
        <taxon>Chironomoidea</taxon>
        <taxon>Chironomidae</taxon>
        <taxon>Chironominae</taxon>
        <taxon>Polypedilum</taxon>
        <taxon>Polypedilum</taxon>
    </lineage>
</organism>
<feature type="transmembrane region" description="Helical" evidence="6">
    <location>
        <begin position="9"/>
        <end position="26"/>
    </location>
</feature>
<accession>A0A9J6BY68</accession>
<sequence>MLRNIKSKIYIWIEIIIRLALFVAFLKLETLEPFQRKILADDLWNYRYPNKKSYVPVTLLWPILTLIPTFVFILNYIFTRHSKDLKAAMLGHTLAFGLNGVLVDIIKLTVGRPRPDFFERCWPDGIMNSEMICTGEYWSVLDGRKSFPSGHSSFSFASLGFLTFYLIGKLKIFSDEGRGNSLKLIISFFPFIVAMLIAISRTCDYHHWKEDVVVGSLIGILIAYLCYRQFFPPLASKKSNLCYEMLYHLSATNDSNDLLEKDIKWI</sequence>
<comment type="similarity">
    <text evidence="2">Belongs to the PA-phosphatase related phosphoesterase family.</text>
</comment>
<dbReference type="Gene3D" id="1.20.144.10">
    <property type="entry name" value="Phosphatidic acid phosphatase type 2/haloperoxidase"/>
    <property type="match status" value="1"/>
</dbReference>
<dbReference type="PANTHER" id="PTHR10165">
    <property type="entry name" value="LIPID PHOSPHATE PHOSPHATASE"/>
    <property type="match status" value="1"/>
</dbReference>
<dbReference type="GO" id="GO:0006644">
    <property type="term" value="P:phospholipid metabolic process"/>
    <property type="evidence" value="ECO:0007669"/>
    <property type="project" value="InterPro"/>
</dbReference>
<evidence type="ECO:0000313" key="8">
    <source>
        <dbReference type="EMBL" id="KAG5674158.1"/>
    </source>
</evidence>
<dbReference type="SMART" id="SM00014">
    <property type="entry name" value="acidPPc"/>
    <property type="match status" value="1"/>
</dbReference>
<comment type="caution">
    <text evidence="8">The sequence shown here is derived from an EMBL/GenBank/DDBJ whole genome shotgun (WGS) entry which is preliminary data.</text>
</comment>
<evidence type="ECO:0000259" key="7">
    <source>
        <dbReference type="SMART" id="SM00014"/>
    </source>
</evidence>
<comment type="subcellular location">
    <subcellularLocation>
        <location evidence="1">Membrane</location>
        <topology evidence="1">Multi-pass membrane protein</topology>
    </subcellularLocation>
</comment>
<feature type="transmembrane region" description="Helical" evidence="6">
    <location>
        <begin position="180"/>
        <end position="200"/>
    </location>
</feature>
<keyword evidence="9" id="KW-1185">Reference proteome</keyword>
<dbReference type="GO" id="GO:0046839">
    <property type="term" value="P:phospholipid dephosphorylation"/>
    <property type="evidence" value="ECO:0007669"/>
    <property type="project" value="TreeGrafter"/>
</dbReference>
<dbReference type="InterPro" id="IPR043216">
    <property type="entry name" value="PAP-like"/>
</dbReference>
<proteinExistence type="inferred from homology"/>